<feature type="region of interest" description="Disordered" evidence="3">
    <location>
        <begin position="274"/>
        <end position="310"/>
    </location>
</feature>
<dbReference type="AlphaFoldDB" id="A0A2C6KGB7"/>
<dbReference type="CDD" id="cd00108">
    <property type="entry name" value="KR"/>
    <property type="match status" value="1"/>
</dbReference>
<dbReference type="PROSITE" id="PS00021">
    <property type="entry name" value="KRINGLE_1"/>
    <property type="match status" value="1"/>
</dbReference>
<dbReference type="Pfam" id="PF10564">
    <property type="entry name" value="MAR_sialic_bdg"/>
    <property type="match status" value="2"/>
</dbReference>
<organism evidence="5 6">
    <name type="scientific">Cystoisospora suis</name>
    <dbReference type="NCBI Taxonomy" id="483139"/>
    <lineage>
        <taxon>Eukaryota</taxon>
        <taxon>Sar</taxon>
        <taxon>Alveolata</taxon>
        <taxon>Apicomplexa</taxon>
        <taxon>Conoidasida</taxon>
        <taxon>Coccidia</taxon>
        <taxon>Eucoccidiorida</taxon>
        <taxon>Eimeriorina</taxon>
        <taxon>Sarcocystidae</taxon>
        <taxon>Cystoisospora</taxon>
    </lineage>
</organism>
<dbReference type="InterPro" id="IPR050759">
    <property type="entry name" value="Serine_protease_kringle"/>
</dbReference>
<evidence type="ECO:0000313" key="5">
    <source>
        <dbReference type="EMBL" id="PHJ15423.1"/>
    </source>
</evidence>
<evidence type="ECO:0000259" key="4">
    <source>
        <dbReference type="PROSITE" id="PS50070"/>
    </source>
</evidence>
<feature type="compositionally biased region" description="Low complexity" evidence="3">
    <location>
        <begin position="28"/>
        <end position="38"/>
    </location>
</feature>
<keyword evidence="6" id="KW-1185">Reference proteome</keyword>
<dbReference type="Gene3D" id="2.40.20.10">
    <property type="entry name" value="Plasminogen Kringle 4"/>
    <property type="match status" value="1"/>
</dbReference>
<feature type="non-terminal residue" evidence="5">
    <location>
        <position position="822"/>
    </location>
</feature>
<dbReference type="EMBL" id="MIGC01008222">
    <property type="protein sequence ID" value="PHJ15423.1"/>
    <property type="molecule type" value="Genomic_DNA"/>
</dbReference>
<feature type="domain" description="Kringle" evidence="4">
    <location>
        <begin position="504"/>
        <end position="563"/>
    </location>
</feature>
<feature type="region of interest" description="Disordered" evidence="3">
    <location>
        <begin position="135"/>
        <end position="247"/>
    </location>
</feature>
<dbReference type="Pfam" id="PF00051">
    <property type="entry name" value="Kringle"/>
    <property type="match status" value="1"/>
</dbReference>
<reference evidence="5 6" key="1">
    <citation type="journal article" date="2017" name="Int. J. Parasitol.">
        <title>The genome of the protozoan parasite Cystoisospora suis and a reverse vaccinology approach to identify vaccine candidates.</title>
        <authorList>
            <person name="Palmieri N."/>
            <person name="Shrestha A."/>
            <person name="Ruttkowski B."/>
            <person name="Beck T."/>
            <person name="Vogl C."/>
            <person name="Tomley F."/>
            <person name="Blake D.P."/>
            <person name="Joachim A."/>
        </authorList>
    </citation>
    <scope>NUCLEOTIDE SEQUENCE [LARGE SCALE GENOMIC DNA]</scope>
    <source>
        <strain evidence="5 6">Wien I</strain>
    </source>
</reference>
<gene>
    <name evidence="5" type="ORF">CSUI_010766</name>
</gene>
<evidence type="ECO:0000256" key="2">
    <source>
        <dbReference type="ARBA" id="ARBA00023157"/>
    </source>
</evidence>
<feature type="region of interest" description="Disordered" evidence="3">
    <location>
        <begin position="1"/>
        <end position="123"/>
    </location>
</feature>
<dbReference type="RefSeq" id="XP_067917157.1">
    <property type="nucleotide sequence ID" value="XM_068070867.1"/>
</dbReference>
<dbReference type="InterPro" id="IPR019562">
    <property type="entry name" value="Micronemal-adhesive-rpt_sia-bd"/>
</dbReference>
<dbReference type="SMART" id="SM00130">
    <property type="entry name" value="KR"/>
    <property type="match status" value="1"/>
</dbReference>
<protein>
    <submittedName>
        <fullName evidence="5">Kringle domain-containing protein</fullName>
    </submittedName>
</protein>
<dbReference type="SUPFAM" id="SSF57440">
    <property type="entry name" value="Kringle-like"/>
    <property type="match status" value="1"/>
</dbReference>
<dbReference type="GO" id="GO:0005615">
    <property type="term" value="C:extracellular space"/>
    <property type="evidence" value="ECO:0007669"/>
    <property type="project" value="TreeGrafter"/>
</dbReference>
<feature type="compositionally biased region" description="Basic and acidic residues" evidence="3">
    <location>
        <begin position="274"/>
        <end position="283"/>
    </location>
</feature>
<proteinExistence type="predicted"/>
<keyword evidence="1" id="KW-0420">Kringle</keyword>
<dbReference type="GO" id="GO:0004175">
    <property type="term" value="F:endopeptidase activity"/>
    <property type="evidence" value="ECO:0007669"/>
    <property type="project" value="TreeGrafter"/>
</dbReference>
<evidence type="ECO:0000256" key="1">
    <source>
        <dbReference type="ARBA" id="ARBA00022572"/>
    </source>
</evidence>
<comment type="caution">
    <text evidence="5">The sequence shown here is derived from an EMBL/GenBank/DDBJ whole genome shotgun (WGS) entry which is preliminary data.</text>
</comment>
<sequence>MAMCQPENYSSSSLLSERNGGDSRKSSYRSSPSFSPSSCAPKIEAVRPYFGPDSFSSSSSSSSPASSESSASRENISGLGISLPWGDEYHAGSLTTSHGDRGGERGQSSMQMSPRPWRPPKVRDLHLLRHRSFSRHFMDGLQTPDKLASSVSTHASRRSPGEGSRKSQTRRNGRVVQPSSSSTSLYERQGRRSARSANQDKGFGAEDEVRDSPNQLDTGRGWKGKRRRKEGIEEDVGGEGIRNRASTLGSSIHGDEVFRSNGFTVFIKRQAQKEWEEQQKQHLDPSQGGGGGEHLSLLQGDDDESTQDGRADRDFLYSPLQKRFNWLCIEQGEAMQTKWKYMRVHNGGYYCFAGTNLDFSGLAAVCVDACGALIECEGVPHSSSLLSLSDAQKLPQDILGPAWRQTYCVVSRLQQAYDAFCGSPEWLYRFHEASEAWKCFRAAELDWAAKAVCVDDCHRKVDCLGGLPENPVGVVLSEKPQATLLQIQSETCMCDERVRPKAPYEGCQSKTRTGRTCMPWNTQTPHRHIELITESHNYCRNPDNEDEIWCYTTDPDVRYDFCDPLGIVERSVQPGETVDLIVSGVNVVPELSVRIYKDSSGKGICGAGGMTQSTNLTFQDQATHALPQYSIEEGAVSRLIWRNLQISNLASGTYLICACNYWYFGVSLWNGAACSKDSHFGLHLGSVSIVGPVYPSGGDVTVMSGESTSLTIQGVRMTSTDSLVVIQGATARAVECVAPNFFAVQIELFRGGADESVPVFVRGIAAGEREYLKTGFKNINERGTQADTMDFSIAFTGHYALCWRSTVNGLQSFGLVKSLVVI</sequence>
<dbReference type="InterPro" id="IPR038178">
    <property type="entry name" value="Kringle_sf"/>
</dbReference>
<feature type="compositionally biased region" description="Low complexity" evidence="3">
    <location>
        <begin position="54"/>
        <end position="72"/>
    </location>
</feature>
<evidence type="ECO:0000313" key="6">
    <source>
        <dbReference type="Proteomes" id="UP000221165"/>
    </source>
</evidence>
<dbReference type="Proteomes" id="UP000221165">
    <property type="component" value="Unassembled WGS sequence"/>
</dbReference>
<dbReference type="Gene3D" id="3.90.640.70">
    <property type="match status" value="2"/>
</dbReference>
<accession>A0A2C6KGB7</accession>
<dbReference type="PANTHER" id="PTHR24261:SF7">
    <property type="entry name" value="KRINGLE DOMAIN-CONTAINING PROTEIN"/>
    <property type="match status" value="1"/>
</dbReference>
<dbReference type="GeneID" id="94434078"/>
<dbReference type="PANTHER" id="PTHR24261">
    <property type="entry name" value="PLASMINOGEN-RELATED"/>
    <property type="match status" value="1"/>
</dbReference>
<dbReference type="VEuPathDB" id="ToxoDB:CSUI_010766"/>
<dbReference type="InterPro" id="IPR013806">
    <property type="entry name" value="Kringle-like"/>
</dbReference>
<dbReference type="PROSITE" id="PS50070">
    <property type="entry name" value="KRINGLE_2"/>
    <property type="match status" value="1"/>
</dbReference>
<feature type="compositionally biased region" description="Polar residues" evidence="3">
    <location>
        <begin position="177"/>
        <end position="186"/>
    </location>
</feature>
<dbReference type="InterPro" id="IPR000001">
    <property type="entry name" value="Kringle"/>
</dbReference>
<dbReference type="GO" id="GO:0005102">
    <property type="term" value="F:signaling receptor binding"/>
    <property type="evidence" value="ECO:0007669"/>
    <property type="project" value="TreeGrafter"/>
</dbReference>
<evidence type="ECO:0000256" key="3">
    <source>
        <dbReference type="SAM" id="MobiDB-lite"/>
    </source>
</evidence>
<keyword evidence="2" id="KW-1015">Disulfide bond</keyword>
<dbReference type="InterPro" id="IPR018056">
    <property type="entry name" value="Kringle_CS"/>
</dbReference>
<name>A0A2C6KGB7_9APIC</name>
<feature type="compositionally biased region" description="Polar residues" evidence="3">
    <location>
        <begin position="7"/>
        <end position="16"/>
    </location>
</feature>
<dbReference type="OrthoDB" id="272018at2759"/>